<dbReference type="Pfam" id="PF01035">
    <property type="entry name" value="DNA_binding_1"/>
    <property type="match status" value="1"/>
</dbReference>
<dbReference type="PANTHER" id="PTHR10815:SF5">
    <property type="entry name" value="METHYLATED-DNA--PROTEIN-CYSTEINE METHYLTRANSFERASE"/>
    <property type="match status" value="1"/>
</dbReference>
<organism evidence="12 13">
    <name type="scientific">Ligilactobacillus ubinensis</name>
    <dbReference type="NCBI Taxonomy" id="2876789"/>
    <lineage>
        <taxon>Bacteria</taxon>
        <taxon>Bacillati</taxon>
        <taxon>Bacillota</taxon>
        <taxon>Bacilli</taxon>
        <taxon>Lactobacillales</taxon>
        <taxon>Lactobacillaceae</taxon>
        <taxon>Ligilactobacillus</taxon>
    </lineage>
</organism>
<feature type="active site" description="Nucleophile; methyl group acceptor" evidence="9">
    <location>
        <position position="131"/>
    </location>
</feature>
<dbReference type="GO" id="GO:0032259">
    <property type="term" value="P:methylation"/>
    <property type="evidence" value="ECO:0007669"/>
    <property type="project" value="UniProtKB-KW"/>
</dbReference>
<dbReference type="Proteomes" id="UP001139006">
    <property type="component" value="Unassembled WGS sequence"/>
</dbReference>
<accession>A0A9X2FLW7</accession>
<comment type="subcellular location">
    <subcellularLocation>
        <location evidence="9">Cytoplasm</location>
    </subcellularLocation>
</comment>
<dbReference type="InterPro" id="IPR023546">
    <property type="entry name" value="MGMT"/>
</dbReference>
<dbReference type="NCBIfam" id="TIGR00589">
    <property type="entry name" value="ogt"/>
    <property type="match status" value="1"/>
</dbReference>
<dbReference type="InterPro" id="IPR014048">
    <property type="entry name" value="MethylDNA_cys_MeTrfase_DNA-bd"/>
</dbReference>
<dbReference type="SUPFAM" id="SSF53155">
    <property type="entry name" value="Methylated DNA-protein cysteine methyltransferase domain"/>
    <property type="match status" value="1"/>
</dbReference>
<dbReference type="EMBL" id="JAIULA010000037">
    <property type="protein sequence ID" value="MCP0888064.1"/>
    <property type="molecule type" value="Genomic_DNA"/>
</dbReference>
<dbReference type="AlphaFoldDB" id="A0A9X2FLW7"/>
<keyword evidence="4 9" id="KW-0489">Methyltransferase</keyword>
<feature type="domain" description="Methylguanine DNA methyltransferase ribonuclease-like" evidence="11">
    <location>
        <begin position="2"/>
        <end position="75"/>
    </location>
</feature>
<dbReference type="InterPro" id="IPR036217">
    <property type="entry name" value="MethylDNA_cys_MeTrfase_DNAb"/>
</dbReference>
<evidence type="ECO:0000256" key="7">
    <source>
        <dbReference type="ARBA" id="ARBA00023204"/>
    </source>
</evidence>
<evidence type="ECO:0000259" key="11">
    <source>
        <dbReference type="Pfam" id="PF02870"/>
    </source>
</evidence>
<keyword evidence="6 9" id="KW-0227">DNA damage</keyword>
<dbReference type="GO" id="GO:0005737">
    <property type="term" value="C:cytoplasm"/>
    <property type="evidence" value="ECO:0007669"/>
    <property type="project" value="UniProtKB-SubCell"/>
</dbReference>
<sequence length="163" mass="17870">MLYKAYYTSPLGTITLLSNADYLLGLWFNDQKHYAANYDLTTATSLINVPIKKTEDWLTQYFAGEVLSPAILPLKPEVTVFRNKVLNILKNVPYGETITYGEIASKLEKPGSARAVGGAVGHNPIAIVIPCHRVLGSNHTLTGYAGGIDRKVALLSLEKLHKN</sequence>
<dbReference type="InterPro" id="IPR036631">
    <property type="entry name" value="MGMT_N_sf"/>
</dbReference>
<dbReference type="SUPFAM" id="SSF46767">
    <property type="entry name" value="Methylated DNA-protein cysteine methyltransferase, C-terminal domain"/>
    <property type="match status" value="1"/>
</dbReference>
<proteinExistence type="inferred from homology"/>
<comment type="miscellaneous">
    <text evidence="9">This enzyme catalyzes only one turnover and therefore is not strictly catalytic. According to one definition, an enzyme is a biocatalyst that acts repeatedly and over many reaction cycles.</text>
</comment>
<reference evidence="12 13" key="1">
    <citation type="journal article" date="2023" name="Int. J. Syst. Evol. Microbiol.">
        <title>Ligilactobacillus ubinensis sp. nov., a novel species isolated from the wild ferment of a durian fruit (Durio zibethinus).</title>
        <authorList>
            <person name="Heng Y.C."/>
            <person name="Menon N."/>
            <person name="Chen B."/>
            <person name="Loo B.Z.L."/>
            <person name="Wong G.W.J."/>
            <person name="Lim A.C.H."/>
            <person name="Silvaraju S."/>
            <person name="Kittelmann S."/>
        </authorList>
    </citation>
    <scope>NUCLEOTIDE SEQUENCE [LARGE SCALE GENOMIC DNA]</scope>
    <source>
        <strain evidence="12 13">WILCCON 0076</strain>
    </source>
</reference>
<keyword evidence="5 9" id="KW-0808">Transferase</keyword>
<dbReference type="Pfam" id="PF02870">
    <property type="entry name" value="Methyltransf_1N"/>
    <property type="match status" value="1"/>
</dbReference>
<comment type="catalytic activity">
    <reaction evidence="1 9">
        <text>a 4-O-methyl-thymidine in DNA + L-cysteinyl-[protein] = a thymidine in DNA + S-methyl-L-cysteinyl-[protein]</text>
        <dbReference type="Rhea" id="RHEA:53428"/>
        <dbReference type="Rhea" id="RHEA-COMP:10131"/>
        <dbReference type="Rhea" id="RHEA-COMP:10132"/>
        <dbReference type="Rhea" id="RHEA-COMP:13555"/>
        <dbReference type="Rhea" id="RHEA-COMP:13556"/>
        <dbReference type="ChEBI" id="CHEBI:29950"/>
        <dbReference type="ChEBI" id="CHEBI:82612"/>
        <dbReference type="ChEBI" id="CHEBI:137386"/>
        <dbReference type="ChEBI" id="CHEBI:137387"/>
        <dbReference type="EC" id="2.1.1.63"/>
    </reaction>
</comment>
<evidence type="ECO:0000256" key="6">
    <source>
        <dbReference type="ARBA" id="ARBA00022763"/>
    </source>
</evidence>
<comment type="similarity">
    <text evidence="2 9">Belongs to the MGMT family.</text>
</comment>
<comment type="catalytic activity">
    <reaction evidence="8 9">
        <text>a 6-O-methyl-2'-deoxyguanosine in DNA + L-cysteinyl-[protein] = S-methyl-L-cysteinyl-[protein] + a 2'-deoxyguanosine in DNA</text>
        <dbReference type="Rhea" id="RHEA:24000"/>
        <dbReference type="Rhea" id="RHEA-COMP:10131"/>
        <dbReference type="Rhea" id="RHEA-COMP:10132"/>
        <dbReference type="Rhea" id="RHEA-COMP:11367"/>
        <dbReference type="Rhea" id="RHEA-COMP:11368"/>
        <dbReference type="ChEBI" id="CHEBI:29950"/>
        <dbReference type="ChEBI" id="CHEBI:82612"/>
        <dbReference type="ChEBI" id="CHEBI:85445"/>
        <dbReference type="ChEBI" id="CHEBI:85448"/>
        <dbReference type="EC" id="2.1.1.63"/>
    </reaction>
</comment>
<gene>
    <name evidence="12" type="ORF">LB941_12060</name>
</gene>
<evidence type="ECO:0000256" key="5">
    <source>
        <dbReference type="ARBA" id="ARBA00022679"/>
    </source>
</evidence>
<evidence type="ECO:0000259" key="10">
    <source>
        <dbReference type="Pfam" id="PF01035"/>
    </source>
</evidence>
<evidence type="ECO:0000256" key="9">
    <source>
        <dbReference type="HAMAP-Rule" id="MF_00772"/>
    </source>
</evidence>
<dbReference type="EC" id="2.1.1.63" evidence="9"/>
<evidence type="ECO:0000313" key="12">
    <source>
        <dbReference type="EMBL" id="MCP0888064.1"/>
    </source>
</evidence>
<keyword evidence="7 9" id="KW-0234">DNA repair</keyword>
<dbReference type="PROSITE" id="PS00374">
    <property type="entry name" value="MGMT"/>
    <property type="match status" value="1"/>
</dbReference>
<feature type="domain" description="Methylated-DNA-[protein]-cysteine S-methyltransferase DNA binding" evidence="10">
    <location>
        <begin position="81"/>
        <end position="159"/>
    </location>
</feature>
<dbReference type="FunFam" id="1.10.10.10:FF:000214">
    <property type="entry name" value="Methylated-DNA--protein-cysteine methyltransferase"/>
    <property type="match status" value="1"/>
</dbReference>
<evidence type="ECO:0000256" key="1">
    <source>
        <dbReference type="ARBA" id="ARBA00001286"/>
    </source>
</evidence>
<dbReference type="GO" id="GO:0006307">
    <property type="term" value="P:DNA alkylation repair"/>
    <property type="evidence" value="ECO:0007669"/>
    <property type="project" value="UniProtKB-UniRule"/>
</dbReference>
<dbReference type="CDD" id="cd06445">
    <property type="entry name" value="ATase"/>
    <property type="match status" value="1"/>
</dbReference>
<dbReference type="PANTHER" id="PTHR10815">
    <property type="entry name" value="METHYLATED-DNA--PROTEIN-CYSTEINE METHYLTRANSFERASE"/>
    <property type="match status" value="1"/>
</dbReference>
<protein>
    <recommendedName>
        <fullName evidence="9">Methylated-DNA--protein-cysteine methyltransferase</fullName>
        <ecNumber evidence="9">2.1.1.63</ecNumber>
    </recommendedName>
    <alternativeName>
        <fullName evidence="9">6-O-methylguanine-DNA methyltransferase</fullName>
        <shortName evidence="9">MGMT</shortName>
    </alternativeName>
    <alternativeName>
        <fullName evidence="9">O-6-methylguanine-DNA-alkyltransferase</fullName>
    </alternativeName>
</protein>
<dbReference type="HAMAP" id="MF_00772">
    <property type="entry name" value="OGT"/>
    <property type="match status" value="1"/>
</dbReference>
<dbReference type="GO" id="GO:0003908">
    <property type="term" value="F:methylated-DNA-[protein]-cysteine S-methyltransferase activity"/>
    <property type="evidence" value="ECO:0007669"/>
    <property type="project" value="UniProtKB-UniRule"/>
</dbReference>
<evidence type="ECO:0000256" key="2">
    <source>
        <dbReference type="ARBA" id="ARBA00008711"/>
    </source>
</evidence>
<dbReference type="RefSeq" id="WP_253362232.1">
    <property type="nucleotide sequence ID" value="NZ_JAIULA010000037.1"/>
</dbReference>
<keyword evidence="3 9" id="KW-0963">Cytoplasm</keyword>
<name>A0A9X2FLW7_9LACO</name>
<dbReference type="InterPro" id="IPR008332">
    <property type="entry name" value="MethylG_MeTrfase_N"/>
</dbReference>
<evidence type="ECO:0000256" key="4">
    <source>
        <dbReference type="ARBA" id="ARBA00022603"/>
    </source>
</evidence>
<comment type="caution">
    <text evidence="12">The sequence shown here is derived from an EMBL/GenBank/DDBJ whole genome shotgun (WGS) entry which is preliminary data.</text>
</comment>
<evidence type="ECO:0000256" key="3">
    <source>
        <dbReference type="ARBA" id="ARBA00022490"/>
    </source>
</evidence>
<dbReference type="InterPro" id="IPR001497">
    <property type="entry name" value="MethylDNA_cys_MeTrfase_AS"/>
</dbReference>
<comment type="function">
    <text evidence="9">Involved in the cellular defense against the biological effects of O6-methylguanine (O6-MeG) and O4-methylthymine (O4-MeT) in DNA. Repairs the methylated nucleobase in DNA by stoichiometrically transferring the methyl group to a cysteine residue in the enzyme. This is a suicide reaction: the enzyme is irreversibly inactivated.</text>
</comment>
<dbReference type="Gene3D" id="3.30.160.70">
    <property type="entry name" value="Methylated DNA-protein cysteine methyltransferase domain"/>
    <property type="match status" value="1"/>
</dbReference>
<dbReference type="Gene3D" id="1.10.10.10">
    <property type="entry name" value="Winged helix-like DNA-binding domain superfamily/Winged helix DNA-binding domain"/>
    <property type="match status" value="1"/>
</dbReference>
<keyword evidence="13" id="KW-1185">Reference proteome</keyword>
<dbReference type="InterPro" id="IPR036388">
    <property type="entry name" value="WH-like_DNA-bd_sf"/>
</dbReference>
<evidence type="ECO:0000256" key="8">
    <source>
        <dbReference type="ARBA" id="ARBA00049348"/>
    </source>
</evidence>
<evidence type="ECO:0000313" key="13">
    <source>
        <dbReference type="Proteomes" id="UP001139006"/>
    </source>
</evidence>